<evidence type="ECO:0000256" key="11">
    <source>
        <dbReference type="ARBA" id="ARBA00023136"/>
    </source>
</evidence>
<feature type="domain" description="RING-type" evidence="14">
    <location>
        <begin position="226"/>
        <end position="269"/>
    </location>
</feature>
<dbReference type="PANTHER" id="PTHR45977">
    <property type="entry name" value="TARGET OF ERK KINASE MPK-1"/>
    <property type="match status" value="1"/>
</dbReference>
<dbReference type="Proteomes" id="UP000595140">
    <property type="component" value="Unassembled WGS sequence"/>
</dbReference>
<feature type="compositionally biased region" description="Acidic residues" evidence="13">
    <location>
        <begin position="154"/>
        <end position="172"/>
    </location>
</feature>
<keyword evidence="7 12" id="KW-0863">Zinc-finger</keyword>
<evidence type="ECO:0000256" key="5">
    <source>
        <dbReference type="ARBA" id="ARBA00022692"/>
    </source>
</evidence>
<dbReference type="EC" id="2.3.2.27" evidence="3"/>
<keyword evidence="9" id="KW-0862">Zinc</keyword>
<evidence type="ECO:0000313" key="15">
    <source>
        <dbReference type="EMBL" id="VFQ91431.1"/>
    </source>
</evidence>
<feature type="compositionally biased region" description="Basic and acidic residues" evidence="13">
    <location>
        <begin position="207"/>
        <end position="217"/>
    </location>
</feature>
<dbReference type="PANTHER" id="PTHR45977:SF4">
    <property type="entry name" value="RING-TYPE DOMAIN-CONTAINING PROTEIN"/>
    <property type="match status" value="1"/>
</dbReference>
<comment type="subcellular location">
    <subcellularLocation>
        <location evidence="2">Membrane</location>
        <topology evidence="2">Multi-pass membrane protein</topology>
    </subcellularLocation>
</comment>
<evidence type="ECO:0000256" key="12">
    <source>
        <dbReference type="PROSITE-ProRule" id="PRU00175"/>
    </source>
</evidence>
<keyword evidence="4" id="KW-0808">Transferase</keyword>
<dbReference type="PROSITE" id="PS50089">
    <property type="entry name" value="ZF_RING_2"/>
    <property type="match status" value="1"/>
</dbReference>
<keyword evidence="5" id="KW-0812">Transmembrane</keyword>
<evidence type="ECO:0000256" key="2">
    <source>
        <dbReference type="ARBA" id="ARBA00004141"/>
    </source>
</evidence>
<proteinExistence type="predicted"/>
<dbReference type="GO" id="GO:0061630">
    <property type="term" value="F:ubiquitin protein ligase activity"/>
    <property type="evidence" value="ECO:0007669"/>
    <property type="project" value="UniProtKB-EC"/>
</dbReference>
<feature type="compositionally biased region" description="Basic and acidic residues" evidence="13">
    <location>
        <begin position="184"/>
        <end position="199"/>
    </location>
</feature>
<evidence type="ECO:0000256" key="7">
    <source>
        <dbReference type="ARBA" id="ARBA00022771"/>
    </source>
</evidence>
<keyword evidence="10" id="KW-1133">Transmembrane helix</keyword>
<gene>
    <name evidence="15" type="ORF">CCAM_LOCUS33207</name>
</gene>
<sequence length="337" mass="39002">MHDDTNLQISQALTLLRVPKFLHQWIVDILRKGPAAISPLPGLAPKIVVHLFEVTQITLPFINEEGKAIYPEYIDDEMYDHVNYPPPRTEEEEIAQANFNDYNKKCTVGAGDISEEDEDASIRDWFLKLTQAIDIIAWQQVKVEVAKEAKQAKEEDEAKEEEEENVEKEEKEEEKVEKEGEEEKEAKEEDVIKEAKEEKEGEEEKEEGQKEWSKEDAKEEEEVLTCPICMEIIVEADRTWRLMPCCTQVFHCDCISTWTKRAKKCPWCRSSLPLVLQSAKGFMHRSSSDDMYCPSSPRVHDLLMVLWHALSEKVWWINWSGHDVGCKSGCLMDMIRA</sequence>
<evidence type="ECO:0000313" key="16">
    <source>
        <dbReference type="Proteomes" id="UP000595140"/>
    </source>
</evidence>
<dbReference type="OrthoDB" id="4348522at2759"/>
<feature type="region of interest" description="Disordered" evidence="13">
    <location>
        <begin position="150"/>
        <end position="217"/>
    </location>
</feature>
<keyword evidence="8" id="KW-0833">Ubl conjugation pathway</keyword>
<keyword evidence="11" id="KW-0472">Membrane</keyword>
<dbReference type="InterPro" id="IPR013083">
    <property type="entry name" value="Znf_RING/FYVE/PHD"/>
</dbReference>
<dbReference type="AlphaFoldDB" id="A0A484MRD5"/>
<dbReference type="Pfam" id="PF13639">
    <property type="entry name" value="zf-RING_2"/>
    <property type="match status" value="1"/>
</dbReference>
<keyword evidence="16" id="KW-1185">Reference proteome</keyword>
<organism evidence="15 16">
    <name type="scientific">Cuscuta campestris</name>
    <dbReference type="NCBI Taxonomy" id="132261"/>
    <lineage>
        <taxon>Eukaryota</taxon>
        <taxon>Viridiplantae</taxon>
        <taxon>Streptophyta</taxon>
        <taxon>Embryophyta</taxon>
        <taxon>Tracheophyta</taxon>
        <taxon>Spermatophyta</taxon>
        <taxon>Magnoliopsida</taxon>
        <taxon>eudicotyledons</taxon>
        <taxon>Gunneridae</taxon>
        <taxon>Pentapetalae</taxon>
        <taxon>asterids</taxon>
        <taxon>lamiids</taxon>
        <taxon>Solanales</taxon>
        <taxon>Convolvulaceae</taxon>
        <taxon>Cuscuteae</taxon>
        <taxon>Cuscuta</taxon>
        <taxon>Cuscuta subgen. Grammica</taxon>
        <taxon>Cuscuta sect. Cleistogrammica</taxon>
    </lineage>
</organism>
<evidence type="ECO:0000256" key="3">
    <source>
        <dbReference type="ARBA" id="ARBA00012483"/>
    </source>
</evidence>
<reference evidence="15 16" key="1">
    <citation type="submission" date="2018-04" db="EMBL/GenBank/DDBJ databases">
        <authorList>
            <person name="Vogel A."/>
        </authorList>
    </citation>
    <scope>NUCLEOTIDE SEQUENCE [LARGE SCALE GENOMIC DNA]</scope>
</reference>
<name>A0A484MRD5_9ASTE</name>
<evidence type="ECO:0000256" key="10">
    <source>
        <dbReference type="ARBA" id="ARBA00022989"/>
    </source>
</evidence>
<evidence type="ECO:0000256" key="13">
    <source>
        <dbReference type="SAM" id="MobiDB-lite"/>
    </source>
</evidence>
<dbReference type="SUPFAM" id="SSF57850">
    <property type="entry name" value="RING/U-box"/>
    <property type="match status" value="1"/>
</dbReference>
<evidence type="ECO:0000256" key="8">
    <source>
        <dbReference type="ARBA" id="ARBA00022786"/>
    </source>
</evidence>
<dbReference type="Gene3D" id="3.30.40.10">
    <property type="entry name" value="Zinc/RING finger domain, C3HC4 (zinc finger)"/>
    <property type="match status" value="1"/>
</dbReference>
<protein>
    <recommendedName>
        <fullName evidence="3">RING-type E3 ubiquitin transferase</fullName>
        <ecNumber evidence="3">2.3.2.27</ecNumber>
    </recommendedName>
</protein>
<evidence type="ECO:0000256" key="9">
    <source>
        <dbReference type="ARBA" id="ARBA00022833"/>
    </source>
</evidence>
<evidence type="ECO:0000256" key="1">
    <source>
        <dbReference type="ARBA" id="ARBA00000900"/>
    </source>
</evidence>
<dbReference type="EMBL" id="OOIL02004368">
    <property type="protein sequence ID" value="VFQ91431.1"/>
    <property type="molecule type" value="Genomic_DNA"/>
</dbReference>
<dbReference type="GO" id="GO:0006511">
    <property type="term" value="P:ubiquitin-dependent protein catabolic process"/>
    <property type="evidence" value="ECO:0007669"/>
    <property type="project" value="TreeGrafter"/>
</dbReference>
<dbReference type="GO" id="GO:0016020">
    <property type="term" value="C:membrane"/>
    <property type="evidence" value="ECO:0007669"/>
    <property type="project" value="UniProtKB-SubCell"/>
</dbReference>
<keyword evidence="6" id="KW-0479">Metal-binding</keyword>
<dbReference type="InterPro" id="IPR001841">
    <property type="entry name" value="Znf_RING"/>
</dbReference>
<dbReference type="GO" id="GO:0008270">
    <property type="term" value="F:zinc ion binding"/>
    <property type="evidence" value="ECO:0007669"/>
    <property type="project" value="UniProtKB-KW"/>
</dbReference>
<dbReference type="GO" id="GO:0016567">
    <property type="term" value="P:protein ubiquitination"/>
    <property type="evidence" value="ECO:0007669"/>
    <property type="project" value="TreeGrafter"/>
</dbReference>
<accession>A0A484MRD5</accession>
<comment type="catalytic activity">
    <reaction evidence="1">
        <text>S-ubiquitinyl-[E2 ubiquitin-conjugating enzyme]-L-cysteine + [acceptor protein]-L-lysine = [E2 ubiquitin-conjugating enzyme]-L-cysteine + N(6)-ubiquitinyl-[acceptor protein]-L-lysine.</text>
        <dbReference type="EC" id="2.3.2.27"/>
    </reaction>
</comment>
<evidence type="ECO:0000259" key="14">
    <source>
        <dbReference type="PROSITE" id="PS50089"/>
    </source>
</evidence>
<evidence type="ECO:0000256" key="6">
    <source>
        <dbReference type="ARBA" id="ARBA00022723"/>
    </source>
</evidence>
<evidence type="ECO:0000256" key="4">
    <source>
        <dbReference type="ARBA" id="ARBA00022679"/>
    </source>
</evidence>